<sequence>MRSVQTEPLTHLVNLPLADDTFYQPGEIEGILGADIFSHILGKIRINGPPGTPMALETSLGFIVMGSVPIIQSFENPKILCSLLEPPVEKLLHKFWEIEKISCLSILSQDDIDCENMYMSTYSRDLTVALTFKLEPSNLGESYSAAHRIFTN</sequence>
<proteinExistence type="predicted"/>
<keyword evidence="2" id="KW-1185">Reference proteome</keyword>
<reference evidence="1" key="1">
    <citation type="journal article" date="2023" name="Insect Mol. Biol.">
        <title>Genome sequencing provides insights into the evolution of gene families encoding plant cell wall-degrading enzymes in longhorned beetles.</title>
        <authorList>
            <person name="Shin N.R."/>
            <person name="Okamura Y."/>
            <person name="Kirsch R."/>
            <person name="Pauchet Y."/>
        </authorList>
    </citation>
    <scope>NUCLEOTIDE SEQUENCE</scope>
    <source>
        <strain evidence="1">RBIC_L_NR</strain>
    </source>
</reference>
<evidence type="ECO:0008006" key="3">
    <source>
        <dbReference type="Google" id="ProtNLM"/>
    </source>
</evidence>
<gene>
    <name evidence="1" type="ORF">NQ314_014577</name>
</gene>
<comment type="caution">
    <text evidence="1">The sequence shown here is derived from an EMBL/GenBank/DDBJ whole genome shotgun (WGS) entry which is preliminary data.</text>
</comment>
<dbReference type="Proteomes" id="UP001162156">
    <property type="component" value="Unassembled WGS sequence"/>
</dbReference>
<dbReference type="AlphaFoldDB" id="A0AAV8X282"/>
<protein>
    <recommendedName>
        <fullName evidence="3">Peptidase aspartic putative domain-containing protein</fullName>
    </recommendedName>
</protein>
<accession>A0AAV8X282</accession>
<dbReference type="EMBL" id="JANEYF010004010">
    <property type="protein sequence ID" value="KAJ8932586.1"/>
    <property type="molecule type" value="Genomic_DNA"/>
</dbReference>
<name>A0AAV8X282_9CUCU</name>
<evidence type="ECO:0000313" key="1">
    <source>
        <dbReference type="EMBL" id="KAJ8932586.1"/>
    </source>
</evidence>
<evidence type="ECO:0000313" key="2">
    <source>
        <dbReference type="Proteomes" id="UP001162156"/>
    </source>
</evidence>
<organism evidence="1 2">
    <name type="scientific">Rhamnusium bicolor</name>
    <dbReference type="NCBI Taxonomy" id="1586634"/>
    <lineage>
        <taxon>Eukaryota</taxon>
        <taxon>Metazoa</taxon>
        <taxon>Ecdysozoa</taxon>
        <taxon>Arthropoda</taxon>
        <taxon>Hexapoda</taxon>
        <taxon>Insecta</taxon>
        <taxon>Pterygota</taxon>
        <taxon>Neoptera</taxon>
        <taxon>Endopterygota</taxon>
        <taxon>Coleoptera</taxon>
        <taxon>Polyphaga</taxon>
        <taxon>Cucujiformia</taxon>
        <taxon>Chrysomeloidea</taxon>
        <taxon>Cerambycidae</taxon>
        <taxon>Lepturinae</taxon>
        <taxon>Rhagiini</taxon>
        <taxon>Rhamnusium</taxon>
    </lineage>
</organism>